<dbReference type="AlphaFoldDB" id="A0A0F9HJM0"/>
<comment type="caution">
    <text evidence="1">The sequence shown here is derived from an EMBL/GenBank/DDBJ whole genome shotgun (WGS) entry which is preliminary data.</text>
</comment>
<name>A0A0F9HJM0_9ZZZZ</name>
<dbReference type="EMBL" id="LAZR01022435">
    <property type="protein sequence ID" value="KKL81880.1"/>
    <property type="molecule type" value="Genomic_DNA"/>
</dbReference>
<accession>A0A0F9HJM0</accession>
<sequence length="47" mass="5533">MTTIKKIPECRWPKDVEEAFDAVGEHLDMIEDYMNELYDALEKACLQ</sequence>
<evidence type="ECO:0000313" key="1">
    <source>
        <dbReference type="EMBL" id="KKL81880.1"/>
    </source>
</evidence>
<protein>
    <submittedName>
        <fullName evidence="1">Uncharacterized protein</fullName>
    </submittedName>
</protein>
<proteinExistence type="predicted"/>
<organism evidence="1">
    <name type="scientific">marine sediment metagenome</name>
    <dbReference type="NCBI Taxonomy" id="412755"/>
    <lineage>
        <taxon>unclassified sequences</taxon>
        <taxon>metagenomes</taxon>
        <taxon>ecological metagenomes</taxon>
    </lineage>
</organism>
<reference evidence="1" key="1">
    <citation type="journal article" date="2015" name="Nature">
        <title>Complex archaea that bridge the gap between prokaryotes and eukaryotes.</title>
        <authorList>
            <person name="Spang A."/>
            <person name="Saw J.H."/>
            <person name="Jorgensen S.L."/>
            <person name="Zaremba-Niedzwiedzka K."/>
            <person name="Martijn J."/>
            <person name="Lind A.E."/>
            <person name="van Eijk R."/>
            <person name="Schleper C."/>
            <person name="Guy L."/>
            <person name="Ettema T.J."/>
        </authorList>
    </citation>
    <scope>NUCLEOTIDE SEQUENCE</scope>
</reference>
<gene>
    <name evidence="1" type="ORF">LCGC14_1990330</name>
</gene>